<dbReference type="Proteomes" id="UP000176751">
    <property type="component" value="Unassembled WGS sequence"/>
</dbReference>
<dbReference type="PROSITE" id="PS50280">
    <property type="entry name" value="SET"/>
    <property type="match status" value="1"/>
</dbReference>
<evidence type="ECO:0000256" key="4">
    <source>
        <dbReference type="ARBA" id="ARBA00022679"/>
    </source>
</evidence>
<accession>A0A1F5HD36</accession>
<evidence type="ECO:0000313" key="7">
    <source>
        <dbReference type="EMBL" id="OGE01935.1"/>
    </source>
</evidence>
<comment type="caution">
    <text evidence="7">The sequence shown here is derived from an EMBL/GenBank/DDBJ whole genome shotgun (WGS) entry which is preliminary data.</text>
</comment>
<reference evidence="7 8" key="1">
    <citation type="journal article" date="2016" name="Nat. Commun.">
        <title>Thousands of microbial genomes shed light on interconnected biogeochemical processes in an aquifer system.</title>
        <authorList>
            <person name="Anantharaman K."/>
            <person name="Brown C.T."/>
            <person name="Hug L.A."/>
            <person name="Sharon I."/>
            <person name="Castelle C.J."/>
            <person name="Probst A.J."/>
            <person name="Thomas B.C."/>
            <person name="Singh A."/>
            <person name="Wilkins M.J."/>
            <person name="Karaoz U."/>
            <person name="Brodie E.L."/>
            <person name="Williams K.H."/>
            <person name="Hubbard S.S."/>
            <person name="Banfield J.F."/>
        </authorList>
    </citation>
    <scope>NUCLEOTIDE SEQUENCE [LARGE SCALE GENOMIC DNA]</scope>
</reference>
<sequence>MNIAPYTLNLNSIGVEVNKDIAHSPVLSLYYVHKAGCTHGTGLFAARNIYKNEEIIKVIGPVVGEQVADILYSSYGIDVLIQVGTKKWILPSNETRFINHSCEPNLGFKAAGMFVTMCDIKKGEELTWDYSMCEINGSDYNWTIDCLCKTKSCRGKISNLDIFKKDLRLAQKYKGYLPRFVLKEISRRGLI</sequence>
<dbReference type="GO" id="GO:0032259">
    <property type="term" value="P:methylation"/>
    <property type="evidence" value="ECO:0007669"/>
    <property type="project" value="UniProtKB-KW"/>
</dbReference>
<gene>
    <name evidence="7" type="ORF">A2196_04980</name>
</gene>
<dbReference type="GO" id="GO:0005694">
    <property type="term" value="C:chromosome"/>
    <property type="evidence" value="ECO:0007669"/>
    <property type="project" value="UniProtKB-SubCell"/>
</dbReference>
<protein>
    <recommendedName>
        <fullName evidence="6">SET domain-containing protein</fullName>
    </recommendedName>
</protein>
<keyword evidence="4" id="KW-0808">Transferase</keyword>
<dbReference type="GO" id="GO:0008168">
    <property type="term" value="F:methyltransferase activity"/>
    <property type="evidence" value="ECO:0007669"/>
    <property type="project" value="UniProtKB-KW"/>
</dbReference>
<evidence type="ECO:0000256" key="2">
    <source>
        <dbReference type="ARBA" id="ARBA00022454"/>
    </source>
</evidence>
<evidence type="ECO:0000256" key="3">
    <source>
        <dbReference type="ARBA" id="ARBA00022603"/>
    </source>
</evidence>
<evidence type="ECO:0000259" key="6">
    <source>
        <dbReference type="PROSITE" id="PS50280"/>
    </source>
</evidence>
<dbReference type="Gene3D" id="2.170.270.10">
    <property type="entry name" value="SET domain"/>
    <property type="match status" value="1"/>
</dbReference>
<comment type="subcellular location">
    <subcellularLocation>
        <location evidence="1">Chromosome</location>
    </subcellularLocation>
</comment>
<dbReference type="PANTHER" id="PTHR22884">
    <property type="entry name" value="SET DOMAIN PROTEINS"/>
    <property type="match status" value="1"/>
</dbReference>
<dbReference type="InterPro" id="IPR046341">
    <property type="entry name" value="SET_dom_sf"/>
</dbReference>
<keyword evidence="2" id="KW-0158">Chromosome</keyword>
<dbReference type="SMART" id="SM00317">
    <property type="entry name" value="SET"/>
    <property type="match status" value="1"/>
</dbReference>
<keyword evidence="5" id="KW-0949">S-adenosyl-L-methionine</keyword>
<dbReference type="STRING" id="1797737.A2196_04980"/>
<dbReference type="EMBL" id="MFCA01000022">
    <property type="protein sequence ID" value="OGE01935.1"/>
    <property type="molecule type" value="Genomic_DNA"/>
</dbReference>
<dbReference type="InterPro" id="IPR050777">
    <property type="entry name" value="SET2_Histone-Lys_MeTrsfase"/>
</dbReference>
<dbReference type="Pfam" id="PF00856">
    <property type="entry name" value="SET"/>
    <property type="match status" value="1"/>
</dbReference>
<name>A0A1F5HD36_9BACT</name>
<evidence type="ECO:0000256" key="1">
    <source>
        <dbReference type="ARBA" id="ARBA00004286"/>
    </source>
</evidence>
<dbReference type="SUPFAM" id="SSF82199">
    <property type="entry name" value="SET domain"/>
    <property type="match status" value="1"/>
</dbReference>
<evidence type="ECO:0000313" key="8">
    <source>
        <dbReference type="Proteomes" id="UP000176751"/>
    </source>
</evidence>
<dbReference type="InterPro" id="IPR001214">
    <property type="entry name" value="SET_dom"/>
</dbReference>
<keyword evidence="3" id="KW-0489">Methyltransferase</keyword>
<evidence type="ECO:0000256" key="5">
    <source>
        <dbReference type="ARBA" id="ARBA00022691"/>
    </source>
</evidence>
<organism evidence="7 8">
    <name type="scientific">Candidatus Curtissbacteria bacterium RIFOXYA1_FULL_41_14</name>
    <dbReference type="NCBI Taxonomy" id="1797737"/>
    <lineage>
        <taxon>Bacteria</taxon>
        <taxon>Candidatus Curtissiibacteriota</taxon>
    </lineage>
</organism>
<dbReference type="AlphaFoldDB" id="A0A1F5HD36"/>
<feature type="domain" description="SET" evidence="6">
    <location>
        <begin position="25"/>
        <end position="131"/>
    </location>
</feature>
<proteinExistence type="predicted"/>